<name>A0A0G8ASK6_9SYNE</name>
<dbReference type="Gene3D" id="1.10.486.10">
    <property type="entry name" value="PCRA, domain 4"/>
    <property type="match status" value="1"/>
</dbReference>
<comment type="caution">
    <text evidence="14">The sequence shown here is derived from an EMBL/GenBank/DDBJ whole genome shotgun (WGS) entry which is preliminary data.</text>
</comment>
<dbReference type="PROSITE" id="PS51217">
    <property type="entry name" value="UVRD_HELICASE_CTER"/>
    <property type="match status" value="1"/>
</dbReference>
<evidence type="ECO:0000259" key="12">
    <source>
        <dbReference type="PROSITE" id="PS51198"/>
    </source>
</evidence>
<dbReference type="GO" id="GO:0003677">
    <property type="term" value="F:DNA binding"/>
    <property type="evidence" value="ECO:0007669"/>
    <property type="project" value="UniProtKB-KW"/>
</dbReference>
<keyword evidence="5 11" id="KW-0067">ATP-binding</keyword>
<dbReference type="PATRIC" id="fig|1608419.3.peg.934"/>
<organism evidence="14 15">
    <name type="scientific">Candidatus Synechococcus spongiarum 15L</name>
    <dbReference type="NCBI Taxonomy" id="1608419"/>
    <lineage>
        <taxon>Bacteria</taxon>
        <taxon>Bacillati</taxon>
        <taxon>Cyanobacteriota</taxon>
        <taxon>Cyanophyceae</taxon>
        <taxon>Synechococcales</taxon>
        <taxon>Synechococcaceae</taxon>
        <taxon>Synechococcus</taxon>
    </lineage>
</organism>
<dbReference type="EMBL" id="JYFQ01000181">
    <property type="protein sequence ID" value="KKZ10460.1"/>
    <property type="molecule type" value="Genomic_DNA"/>
</dbReference>
<keyword evidence="3 11" id="KW-0378">Hydrolase</keyword>
<evidence type="ECO:0000256" key="11">
    <source>
        <dbReference type="PROSITE-ProRule" id="PRU00560"/>
    </source>
</evidence>
<comment type="catalytic activity">
    <reaction evidence="10">
        <text>ATP + H2O = ADP + phosphate + H(+)</text>
        <dbReference type="Rhea" id="RHEA:13065"/>
        <dbReference type="ChEBI" id="CHEBI:15377"/>
        <dbReference type="ChEBI" id="CHEBI:15378"/>
        <dbReference type="ChEBI" id="CHEBI:30616"/>
        <dbReference type="ChEBI" id="CHEBI:43474"/>
        <dbReference type="ChEBI" id="CHEBI:456216"/>
        <dbReference type="EC" id="5.6.2.4"/>
    </reaction>
</comment>
<dbReference type="GO" id="GO:0016887">
    <property type="term" value="F:ATP hydrolysis activity"/>
    <property type="evidence" value="ECO:0007669"/>
    <property type="project" value="RHEA"/>
</dbReference>
<evidence type="ECO:0000256" key="5">
    <source>
        <dbReference type="ARBA" id="ARBA00022840"/>
    </source>
</evidence>
<dbReference type="InterPro" id="IPR027417">
    <property type="entry name" value="P-loop_NTPase"/>
</dbReference>
<dbReference type="InterPro" id="IPR000212">
    <property type="entry name" value="DNA_helicase_UvrD/REP"/>
</dbReference>
<reference evidence="14 15" key="2">
    <citation type="submission" date="2015-05" db="EMBL/GenBank/DDBJ databases">
        <title>Lifestyle Evolution in Cyanobacterial Symbionts of Sponges.</title>
        <authorList>
            <person name="Burgsdorf I."/>
            <person name="Slaby B.M."/>
            <person name="Handley K.M."/>
            <person name="Haber M."/>
            <person name="Blom J."/>
            <person name="Marshall C.W."/>
            <person name="Gilbert J.A."/>
            <person name="Hentschel U."/>
            <person name="Steindler L."/>
        </authorList>
    </citation>
    <scope>NUCLEOTIDE SEQUENCE [LARGE SCALE GENOMIC DNA]</scope>
    <source>
        <strain evidence="14">15L</strain>
    </source>
</reference>
<dbReference type="Pfam" id="PF13361">
    <property type="entry name" value="UvrD_C"/>
    <property type="match status" value="1"/>
</dbReference>
<evidence type="ECO:0000256" key="9">
    <source>
        <dbReference type="ARBA" id="ARBA00034808"/>
    </source>
</evidence>
<feature type="binding site" evidence="11">
    <location>
        <begin position="26"/>
        <end position="33"/>
    </location>
    <ligand>
        <name>ATP</name>
        <dbReference type="ChEBI" id="CHEBI:30616"/>
    </ligand>
</feature>
<comment type="catalytic activity">
    <reaction evidence="8">
        <text>Couples ATP hydrolysis with the unwinding of duplex DNA by translocating in the 3'-5' direction.</text>
        <dbReference type="EC" id="5.6.2.4"/>
    </reaction>
</comment>
<evidence type="ECO:0000259" key="13">
    <source>
        <dbReference type="PROSITE" id="PS51217"/>
    </source>
</evidence>
<dbReference type="Pfam" id="PF00580">
    <property type="entry name" value="UvrD-helicase"/>
    <property type="match status" value="1"/>
</dbReference>
<evidence type="ECO:0000256" key="7">
    <source>
        <dbReference type="ARBA" id="ARBA00023235"/>
    </source>
</evidence>
<keyword evidence="7" id="KW-0413">Isomerase</keyword>
<dbReference type="CDD" id="cd17932">
    <property type="entry name" value="DEXQc_UvrD"/>
    <property type="match status" value="1"/>
</dbReference>
<dbReference type="Proteomes" id="UP000035037">
    <property type="component" value="Unassembled WGS sequence"/>
</dbReference>
<evidence type="ECO:0000256" key="3">
    <source>
        <dbReference type="ARBA" id="ARBA00022801"/>
    </source>
</evidence>
<dbReference type="AlphaFoldDB" id="A0A0G8ASK6"/>
<keyword evidence="2 11" id="KW-0547">Nucleotide-binding</keyword>
<dbReference type="PROSITE" id="PS51198">
    <property type="entry name" value="UVRD_HELICASE_ATP_BIND"/>
    <property type="match status" value="1"/>
</dbReference>
<evidence type="ECO:0000256" key="8">
    <source>
        <dbReference type="ARBA" id="ARBA00034617"/>
    </source>
</evidence>
<dbReference type="SUPFAM" id="SSF52540">
    <property type="entry name" value="P-loop containing nucleoside triphosphate hydrolases"/>
    <property type="match status" value="1"/>
</dbReference>
<evidence type="ECO:0000256" key="2">
    <source>
        <dbReference type="ARBA" id="ARBA00022741"/>
    </source>
</evidence>
<evidence type="ECO:0000256" key="6">
    <source>
        <dbReference type="ARBA" id="ARBA00023125"/>
    </source>
</evidence>
<evidence type="ECO:0000256" key="10">
    <source>
        <dbReference type="ARBA" id="ARBA00048988"/>
    </source>
</evidence>
<evidence type="ECO:0000256" key="4">
    <source>
        <dbReference type="ARBA" id="ARBA00022806"/>
    </source>
</evidence>
<dbReference type="EC" id="5.6.2.4" evidence="9"/>
<sequence length="635" mass="73657">MINLSTLNENQLQAVHWGDGPLLVLAGPGSGKTRVLIFRIARLIQETPQKYFRILGLTFTNKAAAEMRERIETLVANAGERTLLTTFHSFAADLLRQHGHHIGLKPDFTILVQEEDRHSILDEAISHVKAEELFSSDRLLPLITRLIENNVNPESTLQYFQKNRLFDHYEEVISIYKEYRNLMIEYNVLGFSELIAEALRLLSSHTGIRHQIQRVYPYVCVDEFQDTNLIQYEILRHLVNRKKNNLFVVADDDQVIYQWNGANPRRIWDLRQEFDMHLIQLPQNYRCPADVVDSANRLILNNLDRPVEKGELTAHKSRHDISSVTCQSFRNFDEEVEWVAVSISERSSEVRSKCVVLARSRRLLEEVIKALDKKDIVGYLAVRKNEFESASLQWLHSMLRLANERSSHEHLQRVCKAFFTLERINLNARDIAVRSSVDDGDYLRAWTAASLERSELSDSSRKLIQQSVTRLSERLDFWEFEKKALAYLDKLSQASYDVNDIFDSYEEEKITWCQLVTDICKKYGKTEVTLNLLLQELDLMSKSPTPPKDAVPCFTIHASKGMEFEHVYIIGLVEGQLPSWAACKKGDKSQEIQEERRNCFVAITRAKESLTLSYSQYVFGYFKEPSRFLREMDLL</sequence>
<proteinExistence type="inferred from homology"/>
<comment type="similarity">
    <text evidence="1">Belongs to the helicase family. UvrD subfamily.</text>
</comment>
<dbReference type="InterPro" id="IPR014017">
    <property type="entry name" value="DNA_helicase_UvrD-like_C"/>
</dbReference>
<dbReference type="GO" id="GO:0000725">
    <property type="term" value="P:recombinational repair"/>
    <property type="evidence" value="ECO:0007669"/>
    <property type="project" value="TreeGrafter"/>
</dbReference>
<dbReference type="InterPro" id="IPR014016">
    <property type="entry name" value="UvrD-like_ATP-bd"/>
</dbReference>
<dbReference type="PANTHER" id="PTHR11070">
    <property type="entry name" value="UVRD / RECB / PCRA DNA HELICASE FAMILY MEMBER"/>
    <property type="match status" value="1"/>
</dbReference>
<evidence type="ECO:0000256" key="1">
    <source>
        <dbReference type="ARBA" id="ARBA00009922"/>
    </source>
</evidence>
<keyword evidence="4 11" id="KW-0347">Helicase</keyword>
<keyword evidence="6" id="KW-0238">DNA-binding</keyword>
<evidence type="ECO:0000313" key="15">
    <source>
        <dbReference type="Proteomes" id="UP000035037"/>
    </source>
</evidence>
<dbReference type="GO" id="GO:0005524">
    <property type="term" value="F:ATP binding"/>
    <property type="evidence" value="ECO:0007669"/>
    <property type="project" value="UniProtKB-UniRule"/>
</dbReference>
<reference evidence="14 15" key="1">
    <citation type="submission" date="2015-02" db="EMBL/GenBank/DDBJ databases">
        <authorList>
            <person name="Slaby B."/>
            <person name="Hentschel U."/>
        </authorList>
    </citation>
    <scope>NUCLEOTIDE SEQUENCE [LARGE SCALE GENOMIC DNA]</scope>
    <source>
        <strain evidence="14">15L</strain>
    </source>
</reference>
<feature type="domain" description="UvrD-like helicase C-terminal" evidence="13">
    <location>
        <begin position="289"/>
        <end position="561"/>
    </location>
</feature>
<protein>
    <recommendedName>
        <fullName evidence="9">DNA 3'-5' helicase</fullName>
        <ecNumber evidence="9">5.6.2.4</ecNumber>
    </recommendedName>
</protein>
<dbReference type="Gene3D" id="1.10.10.160">
    <property type="match status" value="1"/>
</dbReference>
<feature type="domain" description="UvrD-like helicase ATP-binding" evidence="12">
    <location>
        <begin position="5"/>
        <end position="288"/>
    </location>
</feature>
<evidence type="ECO:0000313" key="14">
    <source>
        <dbReference type="EMBL" id="KKZ10460.1"/>
    </source>
</evidence>
<dbReference type="Gene3D" id="3.40.50.300">
    <property type="entry name" value="P-loop containing nucleotide triphosphate hydrolases"/>
    <property type="match status" value="2"/>
</dbReference>
<dbReference type="GO" id="GO:0043138">
    <property type="term" value="F:3'-5' DNA helicase activity"/>
    <property type="evidence" value="ECO:0007669"/>
    <property type="project" value="UniProtKB-EC"/>
</dbReference>
<accession>A0A0G8ASK6</accession>
<gene>
    <name evidence="14" type="ORF">TQ37_08680</name>
</gene>
<dbReference type="PANTHER" id="PTHR11070:SF2">
    <property type="entry name" value="ATP-DEPENDENT DNA HELICASE SRS2"/>
    <property type="match status" value="1"/>
</dbReference>
<dbReference type="InterPro" id="IPR013986">
    <property type="entry name" value="DExx_box_DNA_helicase_dom_sf"/>
</dbReference>